<protein>
    <submittedName>
        <fullName evidence="11">WecA-like glycosyltransferase</fullName>
        <ecNumber evidence="11">2.7.8.33</ecNumber>
    </submittedName>
</protein>
<dbReference type="GO" id="GO:0046872">
    <property type="term" value="F:metal ion binding"/>
    <property type="evidence" value="ECO:0007669"/>
    <property type="project" value="UniProtKB-KW"/>
</dbReference>
<gene>
    <name evidence="11" type="ORF">UC8_05810</name>
</gene>
<organism evidence="11 12">
    <name type="scientific">Roseimaritima ulvae</name>
    <dbReference type="NCBI Taxonomy" id="980254"/>
    <lineage>
        <taxon>Bacteria</taxon>
        <taxon>Pseudomonadati</taxon>
        <taxon>Planctomycetota</taxon>
        <taxon>Planctomycetia</taxon>
        <taxon>Pirellulales</taxon>
        <taxon>Pirellulaceae</taxon>
        <taxon>Roseimaritima</taxon>
    </lineage>
</organism>
<feature type="transmembrane region" description="Helical" evidence="10">
    <location>
        <begin position="246"/>
        <end position="268"/>
    </location>
</feature>
<keyword evidence="4 10" id="KW-0812">Transmembrane</keyword>
<evidence type="ECO:0000256" key="7">
    <source>
        <dbReference type="PIRSR" id="PIRSR600715-1"/>
    </source>
</evidence>
<feature type="binding site" evidence="7">
    <location>
        <position position="223"/>
    </location>
    <ligand>
        <name>Mg(2+)</name>
        <dbReference type="ChEBI" id="CHEBI:18420"/>
    </ligand>
</feature>
<dbReference type="CDD" id="cd06853">
    <property type="entry name" value="GT_WecA_like"/>
    <property type="match status" value="1"/>
</dbReference>
<dbReference type="InterPro" id="IPR000715">
    <property type="entry name" value="Glycosyl_transferase_4"/>
</dbReference>
<reference evidence="11 12" key="1">
    <citation type="submission" date="2019-08" db="EMBL/GenBank/DDBJ databases">
        <title>Deep-cultivation of Planctomycetes and their phenomic and genomic characterization uncovers novel biology.</title>
        <authorList>
            <person name="Wiegand S."/>
            <person name="Jogler M."/>
            <person name="Boedeker C."/>
            <person name="Pinto D."/>
            <person name="Vollmers J."/>
            <person name="Rivas-Marin E."/>
            <person name="Kohn T."/>
            <person name="Peeters S.H."/>
            <person name="Heuer A."/>
            <person name="Rast P."/>
            <person name="Oberbeckmann S."/>
            <person name="Bunk B."/>
            <person name="Jeske O."/>
            <person name="Meyerdierks A."/>
            <person name="Storesund J.E."/>
            <person name="Kallscheuer N."/>
            <person name="Luecker S."/>
            <person name="Lage O.M."/>
            <person name="Pohl T."/>
            <person name="Merkel B.J."/>
            <person name="Hornburger P."/>
            <person name="Mueller R.-W."/>
            <person name="Bruemmer F."/>
            <person name="Labrenz M."/>
            <person name="Spormann A.M."/>
            <person name="Op den Camp H."/>
            <person name="Overmann J."/>
            <person name="Amann R."/>
            <person name="Jetten M.S.M."/>
            <person name="Mascher T."/>
            <person name="Medema M.H."/>
            <person name="Devos D.P."/>
            <person name="Kaster A.-K."/>
            <person name="Ovreas L."/>
            <person name="Rohde M."/>
            <person name="Galperin M.Y."/>
            <person name="Jogler C."/>
        </authorList>
    </citation>
    <scope>NUCLEOTIDE SEQUENCE [LARGE SCALE GENOMIC DNA]</scope>
    <source>
        <strain evidence="11 12">UC8</strain>
    </source>
</reference>
<feature type="transmembrane region" description="Helical" evidence="10">
    <location>
        <begin position="6"/>
        <end position="29"/>
    </location>
</feature>
<keyword evidence="6 10" id="KW-0472">Membrane</keyword>
<feature type="transmembrane region" description="Helical" evidence="10">
    <location>
        <begin position="298"/>
        <end position="317"/>
    </location>
</feature>
<evidence type="ECO:0000256" key="10">
    <source>
        <dbReference type="SAM" id="Phobius"/>
    </source>
</evidence>
<keyword evidence="7" id="KW-0460">Magnesium</keyword>
<feature type="transmembrane region" description="Helical" evidence="10">
    <location>
        <begin position="172"/>
        <end position="191"/>
    </location>
</feature>
<evidence type="ECO:0000256" key="5">
    <source>
        <dbReference type="ARBA" id="ARBA00022989"/>
    </source>
</evidence>
<evidence type="ECO:0000256" key="3">
    <source>
        <dbReference type="ARBA" id="ARBA00022679"/>
    </source>
</evidence>
<dbReference type="KEGG" id="rul:UC8_05810"/>
<evidence type="ECO:0000313" key="12">
    <source>
        <dbReference type="Proteomes" id="UP000325286"/>
    </source>
</evidence>
<evidence type="ECO:0000313" key="11">
    <source>
        <dbReference type="EMBL" id="QEG38623.1"/>
    </source>
</evidence>
<keyword evidence="2" id="KW-1003">Cell membrane</keyword>
<evidence type="ECO:0000256" key="4">
    <source>
        <dbReference type="ARBA" id="ARBA00022692"/>
    </source>
</evidence>
<keyword evidence="8" id="KW-0175">Coiled coil</keyword>
<feature type="transmembrane region" description="Helical" evidence="10">
    <location>
        <begin position="84"/>
        <end position="102"/>
    </location>
</feature>
<keyword evidence="5 10" id="KW-1133">Transmembrane helix</keyword>
<feature type="region of interest" description="Disordered" evidence="9">
    <location>
        <begin position="520"/>
        <end position="547"/>
    </location>
</feature>
<dbReference type="GO" id="GO:0036380">
    <property type="term" value="F:UDP-N-acetylglucosamine-undecaprenyl-phosphate N-acetylglucosaminephosphotransferase activity"/>
    <property type="evidence" value="ECO:0007669"/>
    <property type="project" value="UniProtKB-EC"/>
</dbReference>
<keyword evidence="12" id="KW-1185">Reference proteome</keyword>
<keyword evidence="7" id="KW-0479">Metal-binding</keyword>
<comment type="subcellular location">
    <subcellularLocation>
        <location evidence="1">Cell membrane</location>
        <topology evidence="1">Multi-pass membrane protein</topology>
    </subcellularLocation>
</comment>
<dbReference type="EMBL" id="CP042914">
    <property type="protein sequence ID" value="QEG38623.1"/>
    <property type="molecule type" value="Genomic_DNA"/>
</dbReference>
<dbReference type="AlphaFoldDB" id="A0A5B9QXE2"/>
<dbReference type="EC" id="2.7.8.33" evidence="11"/>
<dbReference type="GO" id="GO:0009103">
    <property type="term" value="P:lipopolysaccharide biosynthetic process"/>
    <property type="evidence" value="ECO:0007669"/>
    <property type="project" value="TreeGrafter"/>
</dbReference>
<dbReference type="GO" id="GO:0071555">
    <property type="term" value="P:cell wall organization"/>
    <property type="evidence" value="ECO:0007669"/>
    <property type="project" value="TreeGrafter"/>
</dbReference>
<feature type="binding site" evidence="7">
    <location>
        <position position="163"/>
    </location>
    <ligand>
        <name>Mg(2+)</name>
        <dbReference type="ChEBI" id="CHEBI:18420"/>
    </ligand>
</feature>
<feature type="transmembrane region" description="Helical" evidence="10">
    <location>
        <begin position="220"/>
        <end position="240"/>
    </location>
</feature>
<dbReference type="Pfam" id="PF00953">
    <property type="entry name" value="Glycos_transf_4"/>
    <property type="match status" value="1"/>
</dbReference>
<accession>A0A5B9QXE2</accession>
<feature type="coiled-coil region" evidence="8">
    <location>
        <begin position="464"/>
        <end position="498"/>
    </location>
</feature>
<evidence type="ECO:0000256" key="2">
    <source>
        <dbReference type="ARBA" id="ARBA00022475"/>
    </source>
</evidence>
<dbReference type="PANTHER" id="PTHR22926">
    <property type="entry name" value="PHOSPHO-N-ACETYLMURAMOYL-PENTAPEPTIDE-TRANSFERASE"/>
    <property type="match status" value="1"/>
</dbReference>
<proteinExistence type="predicted"/>
<evidence type="ECO:0000256" key="1">
    <source>
        <dbReference type="ARBA" id="ARBA00004651"/>
    </source>
</evidence>
<dbReference type="GO" id="GO:0044038">
    <property type="term" value="P:cell wall macromolecule biosynthetic process"/>
    <property type="evidence" value="ECO:0007669"/>
    <property type="project" value="TreeGrafter"/>
</dbReference>
<evidence type="ECO:0000256" key="8">
    <source>
        <dbReference type="SAM" id="Coils"/>
    </source>
</evidence>
<keyword evidence="3 11" id="KW-0808">Transferase</keyword>
<comment type="cofactor">
    <cofactor evidence="7">
        <name>Mg(2+)</name>
        <dbReference type="ChEBI" id="CHEBI:18420"/>
    </cofactor>
</comment>
<dbReference type="PANTHER" id="PTHR22926:SF3">
    <property type="entry name" value="UNDECAPRENYL-PHOSPHATE ALPHA-N-ACETYLGLUCOSAMINYL 1-PHOSPHATE TRANSFERASE"/>
    <property type="match status" value="1"/>
</dbReference>
<feature type="transmembrane region" description="Helical" evidence="10">
    <location>
        <begin position="143"/>
        <end position="165"/>
    </location>
</feature>
<dbReference type="Proteomes" id="UP000325286">
    <property type="component" value="Chromosome"/>
</dbReference>
<name>A0A5B9QXE2_9BACT</name>
<dbReference type="GO" id="GO:0005886">
    <property type="term" value="C:plasma membrane"/>
    <property type="evidence" value="ECO:0007669"/>
    <property type="project" value="UniProtKB-SubCell"/>
</dbReference>
<evidence type="ECO:0000256" key="6">
    <source>
        <dbReference type="ARBA" id="ARBA00023136"/>
    </source>
</evidence>
<feature type="transmembrane region" description="Helical" evidence="10">
    <location>
        <begin position="49"/>
        <end position="72"/>
    </location>
</feature>
<evidence type="ECO:0000256" key="9">
    <source>
        <dbReference type="SAM" id="MobiDB-lite"/>
    </source>
</evidence>
<feature type="transmembrane region" description="Helical" evidence="10">
    <location>
        <begin position="114"/>
        <end position="131"/>
    </location>
</feature>
<sequence>MALMSVEMTAFCVAVAVALCIVPIVRYGARRTGTVDIPDPKRKLHSRPIALGGGLAILLSMFLALCAAVGVAQIFGGNPFAWDLQWTALSLGCVAIVLLGFVDDRWTLRGRQKLLGQIAIATGIVWTSKVVHHMDVLGMHIDLGVFAFPVTVLWLLGAINAINLLDGADGMASTVGAILAAGFAAISAIKGQPLECAISLAMTGSLLGFLVYNRPPATIFLGDAGSMLIGLVLGVLALWGSQKETTVLAIAPLAVLAIPLFDSVIAILRRVLTGRSLYDTDRGHMHHLLLERFSHRRALAIVAVLCITSTASAVMSVAFGRQWIAPLGAALALGWLVVSRSFGHAEIVLLLTRCWYFLESFVTPRRRCKDQVRQRTWQMQGSRSWDSLWDSLVEFADKHQLAKVKMDLNIAWMHEGYHGSYQRAEVPEKSRQVSLRTPILAHQRMVGRLEIVGCGEMSNLYEVLELLVERLKDLQPEIERLMTEMDSAHRAKQDLLAADSGATIAHTATTDHAATADHAATTDHAVTSERPTSAPGWVETGGSKAML</sequence>
<feature type="transmembrane region" description="Helical" evidence="10">
    <location>
        <begin position="197"/>
        <end position="213"/>
    </location>
</feature>